<feature type="region of interest" description="Disordered" evidence="1">
    <location>
        <begin position="72"/>
        <end position="110"/>
    </location>
</feature>
<feature type="compositionally biased region" description="Basic and acidic residues" evidence="1">
    <location>
        <begin position="98"/>
        <end position="110"/>
    </location>
</feature>
<evidence type="ECO:0000313" key="3">
    <source>
        <dbReference type="Proteomes" id="UP000054567"/>
    </source>
</evidence>
<evidence type="ECO:0000313" key="2">
    <source>
        <dbReference type="EMBL" id="KMM70887.1"/>
    </source>
</evidence>
<reference evidence="3" key="3">
    <citation type="journal article" date="2010" name="Genome Res.">
        <title>Population genomic sequencing of Coccidioides fungi reveals recent hybridization and transposon control.</title>
        <authorList>
            <person name="Neafsey D.E."/>
            <person name="Barker B.M."/>
            <person name="Sharpton T.J."/>
            <person name="Stajich J.E."/>
            <person name="Park D.J."/>
            <person name="Whiston E."/>
            <person name="Hung C.-Y."/>
            <person name="McMahan C."/>
            <person name="White J."/>
            <person name="Sykes S."/>
            <person name="Heiman D."/>
            <person name="Young S."/>
            <person name="Zeng Q."/>
            <person name="Abouelleil A."/>
            <person name="Aftuck L."/>
            <person name="Bessette D."/>
            <person name="Brown A."/>
            <person name="FitzGerald M."/>
            <person name="Lui A."/>
            <person name="Macdonald J.P."/>
            <person name="Priest M."/>
            <person name="Orbach M.J."/>
            <person name="Galgiani J.N."/>
            <person name="Kirkland T.N."/>
            <person name="Cole G.T."/>
            <person name="Birren B.W."/>
            <person name="Henn M.R."/>
            <person name="Taylor J.W."/>
            <person name="Rounsley S.D."/>
        </authorList>
    </citation>
    <scope>NUCLEOTIDE SEQUENCE [LARGE SCALE GENOMIC DNA]</scope>
    <source>
        <strain evidence="3">RMSCC 3488</strain>
    </source>
</reference>
<sequence length="110" mass="12105">MVRPKRETGWGGICRSDWVIKYRSSLPDKKQPHEGDNSSSPKIIEPTVGCRSTSGFDSSTHHGVVLCASHASKSHVQMHSSGSEALQECDHDEAAEDFVERKPISNDDID</sequence>
<feature type="compositionally biased region" description="Basic and acidic residues" evidence="1">
    <location>
        <begin position="26"/>
        <end position="36"/>
    </location>
</feature>
<proteinExistence type="predicted"/>
<name>A0A0J6IGD8_COCPO</name>
<dbReference type="VEuPathDB" id="FungiDB:CPAG_07196"/>
<dbReference type="AlphaFoldDB" id="A0A0J6IGD8"/>
<feature type="compositionally biased region" description="Polar residues" evidence="1">
    <location>
        <begin position="74"/>
        <end position="84"/>
    </location>
</feature>
<dbReference type="Proteomes" id="UP000054567">
    <property type="component" value="Unassembled WGS sequence"/>
</dbReference>
<accession>A0A0J6IGD8</accession>
<evidence type="ECO:0000256" key="1">
    <source>
        <dbReference type="SAM" id="MobiDB-lite"/>
    </source>
</evidence>
<protein>
    <submittedName>
        <fullName evidence="2">Uncharacterized protein</fullName>
    </submittedName>
</protein>
<organism evidence="2 3">
    <name type="scientific">Coccidioides posadasii RMSCC 3488</name>
    <dbReference type="NCBI Taxonomy" id="454284"/>
    <lineage>
        <taxon>Eukaryota</taxon>
        <taxon>Fungi</taxon>
        <taxon>Dikarya</taxon>
        <taxon>Ascomycota</taxon>
        <taxon>Pezizomycotina</taxon>
        <taxon>Eurotiomycetes</taxon>
        <taxon>Eurotiomycetidae</taxon>
        <taxon>Onygenales</taxon>
        <taxon>Onygenaceae</taxon>
        <taxon>Coccidioides</taxon>
    </lineage>
</organism>
<feature type="region of interest" description="Disordered" evidence="1">
    <location>
        <begin position="25"/>
        <end position="46"/>
    </location>
</feature>
<reference evidence="2 3" key="1">
    <citation type="submission" date="2007-06" db="EMBL/GenBank/DDBJ databases">
        <title>The Genome Sequence of Coccidioides posadasii RMSCC_3488.</title>
        <authorList>
            <consortium name="Coccidioides Genome Resources Consortium"/>
            <consortium name="The Broad Institute Genome Sequencing Platform"/>
            <person name="Henn M.R."/>
            <person name="Sykes S."/>
            <person name="Young S."/>
            <person name="Jaffe D."/>
            <person name="Berlin A."/>
            <person name="Alvarez P."/>
            <person name="Butler J."/>
            <person name="Gnerre S."/>
            <person name="Grabherr M."/>
            <person name="Mauceli E."/>
            <person name="Brockman W."/>
            <person name="Kodira C."/>
            <person name="Alvarado L."/>
            <person name="Zeng Q."/>
            <person name="Crawford M."/>
            <person name="Antoine C."/>
            <person name="Devon K."/>
            <person name="Galgiani J."/>
            <person name="Orsborn K."/>
            <person name="Lewis M.L."/>
            <person name="Nusbaum C."/>
            <person name="Galagan J."/>
            <person name="Birren B."/>
        </authorList>
    </citation>
    <scope>NUCLEOTIDE SEQUENCE [LARGE SCALE GENOMIC DNA]</scope>
    <source>
        <strain evidence="2 3">RMSCC 3488</strain>
    </source>
</reference>
<dbReference type="EMBL" id="DS268112">
    <property type="protein sequence ID" value="KMM70887.1"/>
    <property type="molecule type" value="Genomic_DNA"/>
</dbReference>
<reference evidence="3" key="2">
    <citation type="journal article" date="2009" name="Genome Res.">
        <title>Comparative genomic analyses of the human fungal pathogens Coccidioides and their relatives.</title>
        <authorList>
            <person name="Sharpton T.J."/>
            <person name="Stajich J.E."/>
            <person name="Rounsley S.D."/>
            <person name="Gardner M.J."/>
            <person name="Wortman J.R."/>
            <person name="Jordar V.S."/>
            <person name="Maiti R."/>
            <person name="Kodira C.D."/>
            <person name="Neafsey D.E."/>
            <person name="Zeng Q."/>
            <person name="Hung C.-Y."/>
            <person name="McMahan C."/>
            <person name="Muszewska A."/>
            <person name="Grynberg M."/>
            <person name="Mandel M.A."/>
            <person name="Kellner E.M."/>
            <person name="Barker B.M."/>
            <person name="Galgiani J.N."/>
            <person name="Orbach M.J."/>
            <person name="Kirkland T.N."/>
            <person name="Cole G.T."/>
            <person name="Henn M.R."/>
            <person name="Birren B.W."/>
            <person name="Taylor J.W."/>
        </authorList>
    </citation>
    <scope>NUCLEOTIDE SEQUENCE [LARGE SCALE GENOMIC DNA]</scope>
    <source>
        <strain evidence="3">RMSCC 3488</strain>
    </source>
</reference>
<gene>
    <name evidence="2" type="ORF">CPAG_07196</name>
</gene>